<sequence>ESEAKAKTKVRFEEILRNHAGQTDKKKLKKKKIHTQENIVVS</sequence>
<accession>A0A8D0H931</accession>
<name>A0A8D0H931_SPHPU</name>
<evidence type="ECO:0000313" key="3">
    <source>
        <dbReference type="Proteomes" id="UP000694392"/>
    </source>
</evidence>
<keyword evidence="3" id="KW-1185">Reference proteome</keyword>
<evidence type="ECO:0000313" key="2">
    <source>
        <dbReference type="Ensembl" id="ENSSPUP00000015897.1"/>
    </source>
</evidence>
<evidence type="ECO:0000256" key="1">
    <source>
        <dbReference type="SAM" id="MobiDB-lite"/>
    </source>
</evidence>
<proteinExistence type="predicted"/>
<dbReference type="Ensembl" id="ENSSPUT00000016947.1">
    <property type="protein sequence ID" value="ENSSPUP00000015897.1"/>
    <property type="gene ID" value="ENSSPUG00000012279.1"/>
</dbReference>
<reference evidence="2" key="2">
    <citation type="submission" date="2025-09" db="UniProtKB">
        <authorList>
            <consortium name="Ensembl"/>
        </authorList>
    </citation>
    <scope>IDENTIFICATION</scope>
</reference>
<feature type="region of interest" description="Disordered" evidence="1">
    <location>
        <begin position="17"/>
        <end position="42"/>
    </location>
</feature>
<protein>
    <recommendedName>
        <fullName evidence="4">Abelson helper integration site 1</fullName>
    </recommendedName>
</protein>
<dbReference type="AlphaFoldDB" id="A0A8D0H931"/>
<reference evidence="2" key="1">
    <citation type="submission" date="2025-08" db="UniProtKB">
        <authorList>
            <consortium name="Ensembl"/>
        </authorList>
    </citation>
    <scope>IDENTIFICATION</scope>
</reference>
<organism evidence="2 3">
    <name type="scientific">Sphenodon punctatus</name>
    <name type="common">Tuatara</name>
    <name type="synonym">Hatteria punctata</name>
    <dbReference type="NCBI Taxonomy" id="8508"/>
    <lineage>
        <taxon>Eukaryota</taxon>
        <taxon>Metazoa</taxon>
        <taxon>Chordata</taxon>
        <taxon>Craniata</taxon>
        <taxon>Vertebrata</taxon>
        <taxon>Euteleostomi</taxon>
        <taxon>Lepidosauria</taxon>
        <taxon>Sphenodontia</taxon>
        <taxon>Sphenodontidae</taxon>
        <taxon>Sphenodon</taxon>
    </lineage>
</organism>
<evidence type="ECO:0008006" key="4">
    <source>
        <dbReference type="Google" id="ProtNLM"/>
    </source>
</evidence>
<dbReference type="Proteomes" id="UP000694392">
    <property type="component" value="Unplaced"/>
</dbReference>